<protein>
    <recommendedName>
        <fullName evidence="2">Replication protein</fullName>
    </recommendedName>
</protein>
<evidence type="ECO:0008006" key="2">
    <source>
        <dbReference type="Google" id="ProtNLM"/>
    </source>
</evidence>
<reference evidence="1" key="2">
    <citation type="submission" date="2015-07" db="EMBL/GenBank/DDBJ databases">
        <title>Plasmids, circular viruses and viroids from rat gut.</title>
        <authorList>
            <person name="Jorgensen T.J."/>
            <person name="Hansen M.A."/>
            <person name="Xu Z."/>
            <person name="Tabak M.A."/>
            <person name="Sorensen S.J."/>
            <person name="Hansen L.H."/>
        </authorList>
    </citation>
    <scope>NUCLEOTIDE SEQUENCE</scope>
    <source>
        <strain evidence="1">RGFK1319</strain>
    </source>
</reference>
<evidence type="ECO:0000313" key="1">
    <source>
        <dbReference type="EMBL" id="CRY96880.1"/>
    </source>
</evidence>
<reference evidence="1" key="1">
    <citation type="submission" date="2015-06" db="EMBL/GenBank/DDBJ databases">
        <authorList>
            <person name="Joergensen T."/>
        </authorList>
    </citation>
    <scope>NUCLEOTIDE SEQUENCE</scope>
    <source>
        <strain evidence="1">RGFK1319</strain>
    </source>
</reference>
<dbReference type="EMBL" id="LN853885">
    <property type="protein sequence ID" value="CRY96880.1"/>
    <property type="molecule type" value="Genomic_DNA"/>
</dbReference>
<name>A0A0H5Q640_9ZZZZ</name>
<organism evidence="1">
    <name type="scientific">uncultured prokaryote</name>
    <dbReference type="NCBI Taxonomy" id="198431"/>
    <lineage>
        <taxon>unclassified sequences</taxon>
        <taxon>environmental samples</taxon>
    </lineage>
</organism>
<sequence>MATSSNVLGGRSDLTTRIFPNGECVVFRNTIKKARPFTKAVRKFNYVWLFACWDMFQRDPELFRAVSLFMGLSLVRNFDNLLKPSSDKLAPTEKKARRYGRNGITRSGARTVRQGAYLMQKRFGIGRITFATVTLPDLPIETMGVVHDQWHKIVERYRLLIRRALKEDGLSGDMISVSEIQEKRYKKTGVPVLHLHSIWVGRLSYGQWSISTKAHDDIWRKAVGVAIKTVSVSFKSAANLQEVKSSAAGYLGKYMSKGAAVVSSLVDNGFDGWLPRQWWNMSRDLVRWVKAETLTTDEFGDFLRDAANGDSKDVWDFFGHVQIDIGEKQQYWLATYGRLNPVVAQELRDYINLTRQVQHVTLSS</sequence>
<proteinExistence type="predicted"/>
<dbReference type="AlphaFoldDB" id="A0A0H5Q640"/>
<accession>A0A0H5Q640</accession>